<dbReference type="HOGENOM" id="CLU_189572_0_0_1"/>
<dbReference type="OMA" id="MACDVMH"/>
<reference evidence="1 2" key="1">
    <citation type="journal article" date="2012" name="Science">
        <title>The Paleozoic origin of enzymatic lignin decomposition reconstructed from 31 fungal genomes.</title>
        <authorList>
            <person name="Floudas D."/>
            <person name="Binder M."/>
            <person name="Riley R."/>
            <person name="Barry K."/>
            <person name="Blanchette R.A."/>
            <person name="Henrissat B."/>
            <person name="Martinez A.T."/>
            <person name="Otillar R."/>
            <person name="Spatafora J.W."/>
            <person name="Yadav J.S."/>
            <person name="Aerts A."/>
            <person name="Benoit I."/>
            <person name="Boyd A."/>
            <person name="Carlson A."/>
            <person name="Copeland A."/>
            <person name="Coutinho P.M."/>
            <person name="de Vries R.P."/>
            <person name="Ferreira P."/>
            <person name="Findley K."/>
            <person name="Foster B."/>
            <person name="Gaskell J."/>
            <person name="Glotzer D."/>
            <person name="Gorecki P."/>
            <person name="Heitman J."/>
            <person name="Hesse C."/>
            <person name="Hori C."/>
            <person name="Igarashi K."/>
            <person name="Jurgens J.A."/>
            <person name="Kallen N."/>
            <person name="Kersten P."/>
            <person name="Kohler A."/>
            <person name="Kuees U."/>
            <person name="Kumar T.K.A."/>
            <person name="Kuo A."/>
            <person name="LaButti K."/>
            <person name="Larrondo L.F."/>
            <person name="Lindquist E."/>
            <person name="Ling A."/>
            <person name="Lombard V."/>
            <person name="Lucas S."/>
            <person name="Lundell T."/>
            <person name="Martin R."/>
            <person name="McLaughlin D.J."/>
            <person name="Morgenstern I."/>
            <person name="Morin E."/>
            <person name="Murat C."/>
            <person name="Nagy L.G."/>
            <person name="Nolan M."/>
            <person name="Ohm R.A."/>
            <person name="Patyshakuliyeva A."/>
            <person name="Rokas A."/>
            <person name="Ruiz-Duenas F.J."/>
            <person name="Sabat G."/>
            <person name="Salamov A."/>
            <person name="Samejima M."/>
            <person name="Schmutz J."/>
            <person name="Slot J.C."/>
            <person name="St John F."/>
            <person name="Stenlid J."/>
            <person name="Sun H."/>
            <person name="Sun S."/>
            <person name="Syed K."/>
            <person name="Tsang A."/>
            <person name="Wiebenga A."/>
            <person name="Young D."/>
            <person name="Pisabarro A."/>
            <person name="Eastwood D.C."/>
            <person name="Martin F."/>
            <person name="Cullen D."/>
            <person name="Grigoriev I.V."/>
            <person name="Hibbett D.S."/>
        </authorList>
    </citation>
    <scope>NUCLEOTIDE SEQUENCE [LARGE SCALE GENOMIC DNA]</scope>
    <source>
        <strain evidence="1 2">ATCC 11539</strain>
    </source>
</reference>
<dbReference type="Proteomes" id="UP000030669">
    <property type="component" value="Unassembled WGS sequence"/>
</dbReference>
<dbReference type="EMBL" id="KB469297">
    <property type="protein sequence ID" value="EPQ59105.1"/>
    <property type="molecule type" value="Genomic_DNA"/>
</dbReference>
<proteinExistence type="predicted"/>
<dbReference type="RefSeq" id="XP_007861622.1">
    <property type="nucleotide sequence ID" value="XM_007863431.1"/>
</dbReference>
<dbReference type="KEGG" id="gtr:GLOTRDRAFT_16272"/>
<feature type="non-terminal residue" evidence="1">
    <location>
        <position position="1"/>
    </location>
</feature>
<organism evidence="1 2">
    <name type="scientific">Gloeophyllum trabeum (strain ATCC 11539 / FP-39264 / Madison 617)</name>
    <name type="common">Brown rot fungus</name>
    <dbReference type="NCBI Taxonomy" id="670483"/>
    <lineage>
        <taxon>Eukaryota</taxon>
        <taxon>Fungi</taxon>
        <taxon>Dikarya</taxon>
        <taxon>Basidiomycota</taxon>
        <taxon>Agaricomycotina</taxon>
        <taxon>Agaricomycetes</taxon>
        <taxon>Gloeophyllales</taxon>
        <taxon>Gloeophyllaceae</taxon>
        <taxon>Gloeophyllum</taxon>
    </lineage>
</organism>
<sequence length="69" mass="7270">LSPAVQSLSGRILLSMLLSLPQIPKGLLSPDLRMHERLLAKVQSLCVELGVGTTSTMSKSLGLVVKGLS</sequence>
<keyword evidence="2" id="KW-1185">Reference proteome</keyword>
<protein>
    <submittedName>
        <fullName evidence="1">Uncharacterized protein</fullName>
    </submittedName>
</protein>
<dbReference type="AlphaFoldDB" id="S7RW65"/>
<dbReference type="STRING" id="670483.S7RW65"/>
<dbReference type="OrthoDB" id="20900at2759"/>
<gene>
    <name evidence="1" type="ORF">GLOTRDRAFT_16272</name>
</gene>
<feature type="non-terminal residue" evidence="1">
    <location>
        <position position="69"/>
    </location>
</feature>
<dbReference type="GeneID" id="19304907"/>
<accession>S7RW65</accession>
<name>S7RW65_GLOTA</name>
<evidence type="ECO:0000313" key="1">
    <source>
        <dbReference type="EMBL" id="EPQ59105.1"/>
    </source>
</evidence>
<evidence type="ECO:0000313" key="2">
    <source>
        <dbReference type="Proteomes" id="UP000030669"/>
    </source>
</evidence>